<dbReference type="EMBL" id="JALU01000020">
    <property type="protein sequence ID" value="EUC52153.1"/>
    <property type="molecule type" value="Genomic_DNA"/>
</dbReference>
<name>X8IPW9_9FIRM</name>
<protein>
    <submittedName>
        <fullName evidence="1">Uncharacterized protein</fullName>
    </submittedName>
</protein>
<evidence type="ECO:0000313" key="1">
    <source>
        <dbReference type="EMBL" id="EUC52153.1"/>
    </source>
</evidence>
<accession>X8IPW9</accession>
<gene>
    <name evidence="1" type="ORF">HMPREF0581_0305</name>
</gene>
<sequence>MSEKLAVVIEEENFEISPEELDGMLGRPDNDYDPETAYQVDEVEIILPKEVRE</sequence>
<dbReference type="RefSeq" id="WP_156918843.1">
    <property type="nucleotide sequence ID" value="NZ_JALU01000020.1"/>
</dbReference>
<comment type="caution">
    <text evidence="1">The sequence shown here is derived from an EMBL/GenBank/DDBJ whole genome shotgun (WGS) entry which is preliminary data.</text>
</comment>
<organism evidence="1 2">
    <name type="scientific">Mogibacterium timidum ATCC 33093</name>
    <dbReference type="NCBI Taxonomy" id="1401079"/>
    <lineage>
        <taxon>Bacteria</taxon>
        <taxon>Bacillati</taxon>
        <taxon>Bacillota</taxon>
        <taxon>Clostridia</taxon>
        <taxon>Peptostreptococcales</taxon>
        <taxon>Anaerovoracaceae</taxon>
        <taxon>Mogibacterium</taxon>
    </lineage>
</organism>
<proteinExistence type="predicted"/>
<reference evidence="1 2" key="1">
    <citation type="submission" date="2014-01" db="EMBL/GenBank/DDBJ databases">
        <authorList>
            <person name="Durkin A.S."/>
            <person name="McCorrison J."/>
            <person name="Torralba M."/>
            <person name="Gillis M."/>
            <person name="Haft D.H."/>
            <person name="Methe B."/>
            <person name="Sutton G."/>
            <person name="Nelson K.E."/>
        </authorList>
    </citation>
    <scope>NUCLEOTIDE SEQUENCE [LARGE SCALE GENOMIC DNA]</scope>
    <source>
        <strain evidence="1 2">ATCC 33093</strain>
    </source>
</reference>
<evidence type="ECO:0000313" key="2">
    <source>
        <dbReference type="Proteomes" id="UP000022645"/>
    </source>
</evidence>
<dbReference type="AlphaFoldDB" id="X8IPW9"/>
<dbReference type="Proteomes" id="UP000022645">
    <property type="component" value="Unassembled WGS sequence"/>
</dbReference>